<keyword evidence="1" id="KW-0732">Signal</keyword>
<evidence type="ECO:0008006" key="4">
    <source>
        <dbReference type="Google" id="ProtNLM"/>
    </source>
</evidence>
<dbReference type="AlphaFoldDB" id="A0A095UP98"/>
<dbReference type="EMBL" id="ARXV01000009">
    <property type="protein sequence ID" value="KGD64350.1"/>
    <property type="molecule type" value="Genomic_DNA"/>
</dbReference>
<feature type="signal peptide" evidence="1">
    <location>
        <begin position="1"/>
        <end position="19"/>
    </location>
</feature>
<name>A0A095UP98_9GAMM</name>
<dbReference type="OrthoDB" id="334910at2"/>
<sequence>MKKTLIAAAMLGASTSAMAVAPGGPGCGWGNMLFEGQSGMPMHLLATLVNGTSGNATFGMTTGTNGCDTSGSLSYSGSSLLGMTGVMEEVAQDMATGEGEALTALSVSMGIEASDRAHFNAVMHENFAAIFPHQDVTADEVMASITDVMKKDDSLSKYLA</sequence>
<dbReference type="STRING" id="1177154.Y5S_02405"/>
<evidence type="ECO:0000256" key="1">
    <source>
        <dbReference type="SAM" id="SignalP"/>
    </source>
</evidence>
<dbReference type="RefSeq" id="WP_035233310.1">
    <property type="nucleotide sequence ID" value="NZ_ARXV01000009.1"/>
</dbReference>
<comment type="caution">
    <text evidence="2">The sequence shown here is derived from an EMBL/GenBank/DDBJ whole genome shotgun (WGS) entry which is preliminary data.</text>
</comment>
<organism evidence="2 3">
    <name type="scientific">Alcanivorax nanhaiticus</name>
    <dbReference type="NCBI Taxonomy" id="1177154"/>
    <lineage>
        <taxon>Bacteria</taxon>
        <taxon>Pseudomonadati</taxon>
        <taxon>Pseudomonadota</taxon>
        <taxon>Gammaproteobacteria</taxon>
        <taxon>Oceanospirillales</taxon>
        <taxon>Alcanivoracaceae</taxon>
        <taxon>Alcanivorax</taxon>
    </lineage>
</organism>
<dbReference type="PATRIC" id="fig|1177154.3.peg.2439"/>
<proteinExistence type="predicted"/>
<reference evidence="2 3" key="1">
    <citation type="submission" date="2012-09" db="EMBL/GenBank/DDBJ databases">
        <title>Genome Sequence of alkane-degrading Bacterium Alcanivorax sp. 19-m-6.</title>
        <authorList>
            <person name="Lai Q."/>
            <person name="Shao Z."/>
        </authorList>
    </citation>
    <scope>NUCLEOTIDE SEQUENCE [LARGE SCALE GENOMIC DNA]</scope>
    <source>
        <strain evidence="2 3">19-m-6</strain>
    </source>
</reference>
<dbReference type="InterPro" id="IPR021383">
    <property type="entry name" value="DUF3015"/>
</dbReference>
<keyword evidence="3" id="KW-1185">Reference proteome</keyword>
<evidence type="ECO:0000313" key="3">
    <source>
        <dbReference type="Proteomes" id="UP000029444"/>
    </source>
</evidence>
<dbReference type="eggNOG" id="ENOG50308YC">
    <property type="taxonomic scope" value="Bacteria"/>
</dbReference>
<gene>
    <name evidence="2" type="ORF">Y5S_02405</name>
</gene>
<dbReference type="Proteomes" id="UP000029444">
    <property type="component" value="Unassembled WGS sequence"/>
</dbReference>
<accession>A0A095UP98</accession>
<protein>
    <recommendedName>
        <fullName evidence="4">DUF3015 domain-containing protein</fullName>
    </recommendedName>
</protein>
<dbReference type="Pfam" id="PF11220">
    <property type="entry name" value="DUF3015"/>
    <property type="match status" value="1"/>
</dbReference>
<evidence type="ECO:0000313" key="2">
    <source>
        <dbReference type="EMBL" id="KGD64350.1"/>
    </source>
</evidence>
<feature type="chain" id="PRO_5001912109" description="DUF3015 domain-containing protein" evidence="1">
    <location>
        <begin position="20"/>
        <end position="160"/>
    </location>
</feature>